<reference evidence="1 2" key="1">
    <citation type="submission" date="2013-12" db="EMBL/GenBank/DDBJ databases">
        <authorList>
            <consortium name="DOE Joint Genome Institute"/>
            <person name="Smidt H."/>
            <person name="Huntemann M."/>
            <person name="Han J."/>
            <person name="Chen A."/>
            <person name="Kyrpides N."/>
            <person name="Mavromatis K."/>
            <person name="Markowitz V."/>
            <person name="Palaniappan K."/>
            <person name="Ivanova N."/>
            <person name="Schaumberg A."/>
            <person name="Pati A."/>
            <person name="Liolios K."/>
            <person name="Nordberg H.P."/>
            <person name="Cantor M.N."/>
            <person name="Hua S.X."/>
            <person name="Woyke T."/>
        </authorList>
    </citation>
    <scope>NUCLEOTIDE SEQUENCE [LARGE SCALE GENOMIC DNA]</scope>
    <source>
        <strain evidence="2">DSM 15288</strain>
    </source>
</reference>
<dbReference type="KEGG" id="dmt:DESME_00725"/>
<dbReference type="Proteomes" id="UP000010847">
    <property type="component" value="Chromosome"/>
</dbReference>
<proteinExistence type="predicted"/>
<protein>
    <submittedName>
        <fullName evidence="1">Uncharacterized protein</fullName>
    </submittedName>
</protein>
<organism evidence="1 2">
    <name type="scientific">Desulfitobacterium metallireducens DSM 15288</name>
    <dbReference type="NCBI Taxonomy" id="871968"/>
    <lineage>
        <taxon>Bacteria</taxon>
        <taxon>Bacillati</taxon>
        <taxon>Bacillota</taxon>
        <taxon>Clostridia</taxon>
        <taxon>Eubacteriales</taxon>
        <taxon>Desulfitobacteriaceae</taxon>
        <taxon>Desulfitobacterium</taxon>
    </lineage>
</organism>
<gene>
    <name evidence="1" type="ORF">DESME_00725</name>
</gene>
<sequence length="52" mass="5737">MCFRPASVSKPIECPNCKKKVPVVGTTRLKSCPFCKAPLPTKDETTETPENK</sequence>
<evidence type="ECO:0000313" key="1">
    <source>
        <dbReference type="EMBL" id="AHF05780.1"/>
    </source>
</evidence>
<accession>W0E4K7</accession>
<dbReference type="HOGENOM" id="CLU_3079177_0_0_9"/>
<keyword evidence="2" id="KW-1185">Reference proteome</keyword>
<name>W0E4K7_9FIRM</name>
<dbReference type="EMBL" id="CP007032">
    <property type="protein sequence ID" value="AHF05780.1"/>
    <property type="molecule type" value="Genomic_DNA"/>
</dbReference>
<evidence type="ECO:0000313" key="2">
    <source>
        <dbReference type="Proteomes" id="UP000010847"/>
    </source>
</evidence>
<dbReference type="AlphaFoldDB" id="W0E4K7"/>